<evidence type="ECO:0000313" key="2">
    <source>
        <dbReference type="EMBL" id="CEL57403.1"/>
    </source>
</evidence>
<name>A0A0B7FME4_THACB</name>
<evidence type="ECO:0000256" key="1">
    <source>
        <dbReference type="SAM" id="Phobius"/>
    </source>
</evidence>
<protein>
    <submittedName>
        <fullName evidence="2">Uncharacterized protein</fullName>
    </submittedName>
</protein>
<accession>A0A0B7FME4</accession>
<dbReference type="EMBL" id="LN679102">
    <property type="protein sequence ID" value="CEL57403.1"/>
    <property type="molecule type" value="Genomic_DNA"/>
</dbReference>
<keyword evidence="1" id="KW-0812">Transmembrane</keyword>
<dbReference type="OrthoDB" id="3251243at2759"/>
<sequence>MFSFVHIVKSGFQHALKLFQKHSFVSRQNLPASVDFILVDMEEEETESLLEIYTNSASSMETRSSYTEIQPPPILHPDELPSAICPSGNFLDLRATYPSLSLPVGVFIGPEICINASFKGYVTTLLAPCIWLVLGSYVFVATLTWIFCKLKTRSLVLSDSENDGYKQATQEHIPNVSISTTTPPTPEAVLENTFKQYGHIADDVVIFEPAQCSPSNRKQELPTLRHETLRNTINGAMNTKLRSIIPDSRITKGRCYQETRFPFPVSLTHTVAMNVQTMQSNRSIVHAPARTQEDIVVIKTGDVRKRIVSLPVRANFGTKPSILYQTTQMPAPRPAPIIPDSRHLAPLEHRCFSSSPLKSSYTASPPNSPDLWTPIPILPATPVNGLKKRAYGRPPKID</sequence>
<keyword evidence="1" id="KW-1133">Transmembrane helix</keyword>
<reference evidence="2 3" key="1">
    <citation type="submission" date="2014-11" db="EMBL/GenBank/DDBJ databases">
        <authorList>
            <person name="Wibberg Daniel"/>
        </authorList>
    </citation>
    <scope>NUCLEOTIDE SEQUENCE [LARGE SCALE GENOMIC DNA]</scope>
    <source>
        <strain evidence="2">Rhizoctonia solani AG1-IB 7/3/14</strain>
    </source>
</reference>
<gene>
    <name evidence="2" type="ORF">RSOLAG1IB_02142</name>
</gene>
<dbReference type="AlphaFoldDB" id="A0A0B7FME4"/>
<proteinExistence type="predicted"/>
<evidence type="ECO:0000313" key="3">
    <source>
        <dbReference type="Proteomes" id="UP000059188"/>
    </source>
</evidence>
<feature type="transmembrane region" description="Helical" evidence="1">
    <location>
        <begin position="125"/>
        <end position="148"/>
    </location>
</feature>
<dbReference type="Proteomes" id="UP000059188">
    <property type="component" value="Unassembled WGS sequence"/>
</dbReference>
<keyword evidence="3" id="KW-1185">Reference proteome</keyword>
<keyword evidence="1" id="KW-0472">Membrane</keyword>
<organism evidence="2 3">
    <name type="scientific">Thanatephorus cucumeris (strain AG1-IB / isolate 7/3/14)</name>
    <name type="common">Lettuce bottom rot fungus</name>
    <name type="synonym">Rhizoctonia solani</name>
    <dbReference type="NCBI Taxonomy" id="1108050"/>
    <lineage>
        <taxon>Eukaryota</taxon>
        <taxon>Fungi</taxon>
        <taxon>Dikarya</taxon>
        <taxon>Basidiomycota</taxon>
        <taxon>Agaricomycotina</taxon>
        <taxon>Agaricomycetes</taxon>
        <taxon>Cantharellales</taxon>
        <taxon>Ceratobasidiaceae</taxon>
        <taxon>Rhizoctonia</taxon>
        <taxon>Rhizoctonia solani AG-1</taxon>
    </lineage>
</organism>